<keyword evidence="7 8" id="KW-0472">Membrane</keyword>
<keyword evidence="10" id="KW-1185">Reference proteome</keyword>
<comment type="subcellular location">
    <subcellularLocation>
        <location evidence="1">Endoplasmic reticulum membrane</location>
        <topology evidence="1">Single-pass type III membrane protein</topology>
    </subcellularLocation>
</comment>
<name>A0A9P7VX70_9AGAR</name>
<evidence type="ECO:0000256" key="5">
    <source>
        <dbReference type="ARBA" id="ARBA00022968"/>
    </source>
</evidence>
<keyword evidence="6 8" id="KW-1133">Transmembrane helix</keyword>
<gene>
    <name evidence="9" type="ORF">BT62DRAFT_733657</name>
</gene>
<evidence type="ECO:0000256" key="3">
    <source>
        <dbReference type="ARBA" id="ARBA00022692"/>
    </source>
</evidence>
<dbReference type="SUPFAM" id="SSF103464">
    <property type="entry name" value="Oligosaccharyltransferase subunit ost4p"/>
    <property type="match status" value="1"/>
</dbReference>
<evidence type="ECO:0000313" key="10">
    <source>
        <dbReference type="Proteomes" id="UP000812287"/>
    </source>
</evidence>
<organism evidence="9 10">
    <name type="scientific">Guyanagaster necrorhizus</name>
    <dbReference type="NCBI Taxonomy" id="856835"/>
    <lineage>
        <taxon>Eukaryota</taxon>
        <taxon>Fungi</taxon>
        <taxon>Dikarya</taxon>
        <taxon>Basidiomycota</taxon>
        <taxon>Agaricomycotina</taxon>
        <taxon>Agaricomycetes</taxon>
        <taxon>Agaricomycetidae</taxon>
        <taxon>Agaricales</taxon>
        <taxon>Marasmiineae</taxon>
        <taxon>Physalacriaceae</taxon>
        <taxon>Guyanagaster</taxon>
    </lineage>
</organism>
<evidence type="ECO:0000256" key="4">
    <source>
        <dbReference type="ARBA" id="ARBA00022824"/>
    </source>
</evidence>
<sequence>MVGDGQVSVLVAPIAPFRPGWLWIIIEPNNSVQTWPNVILVFLILPRPYLGKSLYCCWGQILRILQHKMMTHQTLYTLANALGILAMATVIGYHVVAVNSKYLSKNAQSKL</sequence>
<proteinExistence type="inferred from homology"/>
<keyword evidence="5" id="KW-0735">Signal-anchor</keyword>
<evidence type="ECO:0000256" key="6">
    <source>
        <dbReference type="ARBA" id="ARBA00022989"/>
    </source>
</evidence>
<evidence type="ECO:0000256" key="2">
    <source>
        <dbReference type="ARBA" id="ARBA00007685"/>
    </source>
</evidence>
<dbReference type="AlphaFoldDB" id="A0A9P7VX70"/>
<comment type="caution">
    <text evidence="9">The sequence shown here is derived from an EMBL/GenBank/DDBJ whole genome shotgun (WGS) entry which is preliminary data.</text>
</comment>
<evidence type="ECO:0000313" key="9">
    <source>
        <dbReference type="EMBL" id="KAG7448903.1"/>
    </source>
</evidence>
<reference evidence="9" key="1">
    <citation type="submission" date="2020-11" db="EMBL/GenBank/DDBJ databases">
        <title>Adaptations for nitrogen fixation in a non-lichenized fungal sporocarp promotes dispersal by wood-feeding termites.</title>
        <authorList>
            <consortium name="DOE Joint Genome Institute"/>
            <person name="Koch R.A."/>
            <person name="Yoon G."/>
            <person name="Arayal U."/>
            <person name="Lail K."/>
            <person name="Amirebrahimi M."/>
            <person name="Labutti K."/>
            <person name="Lipzen A."/>
            <person name="Riley R."/>
            <person name="Barry K."/>
            <person name="Henrissat B."/>
            <person name="Grigoriev I.V."/>
            <person name="Herr J.R."/>
            <person name="Aime M.C."/>
        </authorList>
    </citation>
    <scope>NUCLEOTIDE SEQUENCE</scope>
    <source>
        <strain evidence="9">MCA 3950</strain>
    </source>
</reference>
<keyword evidence="4" id="KW-0256">Endoplasmic reticulum</keyword>
<evidence type="ECO:0000256" key="8">
    <source>
        <dbReference type="SAM" id="Phobius"/>
    </source>
</evidence>
<accession>A0A9P7VX70</accession>
<dbReference type="Proteomes" id="UP000812287">
    <property type="component" value="Unassembled WGS sequence"/>
</dbReference>
<dbReference type="RefSeq" id="XP_043042403.1">
    <property type="nucleotide sequence ID" value="XM_043182066.1"/>
</dbReference>
<protein>
    <submittedName>
        <fullName evidence="9">Uncharacterized protein</fullName>
    </submittedName>
</protein>
<evidence type="ECO:0000256" key="1">
    <source>
        <dbReference type="ARBA" id="ARBA00004643"/>
    </source>
</evidence>
<dbReference type="Pfam" id="PF10215">
    <property type="entry name" value="Ost4"/>
    <property type="match status" value="1"/>
</dbReference>
<dbReference type="OrthoDB" id="2124077at2759"/>
<feature type="transmembrane region" description="Helical" evidence="8">
    <location>
        <begin position="75"/>
        <end position="96"/>
    </location>
</feature>
<dbReference type="GeneID" id="66104362"/>
<keyword evidence="3 8" id="KW-0812">Transmembrane</keyword>
<dbReference type="EMBL" id="MU250529">
    <property type="protein sequence ID" value="KAG7448903.1"/>
    <property type="molecule type" value="Genomic_DNA"/>
</dbReference>
<dbReference type="InterPro" id="IPR018943">
    <property type="entry name" value="Oligosaccaryltransferase"/>
</dbReference>
<dbReference type="InterPro" id="IPR036330">
    <property type="entry name" value="Ost4p_sf"/>
</dbReference>
<dbReference type="GO" id="GO:0005789">
    <property type="term" value="C:endoplasmic reticulum membrane"/>
    <property type="evidence" value="ECO:0007669"/>
    <property type="project" value="UniProtKB-SubCell"/>
</dbReference>
<evidence type="ECO:0000256" key="7">
    <source>
        <dbReference type="ARBA" id="ARBA00023136"/>
    </source>
</evidence>
<comment type="similarity">
    <text evidence="2">Belongs to the OST4 family.</text>
</comment>